<dbReference type="AlphaFoldDB" id="A0A2Z6LK54"/>
<name>A0A2Z6LK54_TRISU</name>
<dbReference type="OrthoDB" id="1434169at2759"/>
<evidence type="ECO:0000313" key="2">
    <source>
        <dbReference type="Proteomes" id="UP000242715"/>
    </source>
</evidence>
<dbReference type="EMBL" id="DF973178">
    <property type="protein sequence ID" value="GAU18102.1"/>
    <property type="molecule type" value="Genomic_DNA"/>
</dbReference>
<keyword evidence="2" id="KW-1185">Reference proteome</keyword>
<protein>
    <submittedName>
        <fullName evidence="1">Uncharacterized protein</fullName>
    </submittedName>
</protein>
<reference evidence="2" key="1">
    <citation type="journal article" date="2017" name="Front. Plant Sci.">
        <title>Climate Clever Clovers: New Paradigm to Reduce the Environmental Footprint of Ruminants by Breeding Low Methanogenic Forages Utilizing Haplotype Variation.</title>
        <authorList>
            <person name="Kaur P."/>
            <person name="Appels R."/>
            <person name="Bayer P.E."/>
            <person name="Keeble-Gagnere G."/>
            <person name="Wang J."/>
            <person name="Hirakawa H."/>
            <person name="Shirasawa K."/>
            <person name="Vercoe P."/>
            <person name="Stefanova K."/>
            <person name="Durmic Z."/>
            <person name="Nichols P."/>
            <person name="Revell C."/>
            <person name="Isobe S.N."/>
            <person name="Edwards D."/>
            <person name="Erskine W."/>
        </authorList>
    </citation>
    <scope>NUCLEOTIDE SEQUENCE [LARGE SCALE GENOMIC DNA]</scope>
    <source>
        <strain evidence="2">cv. Daliak</strain>
    </source>
</reference>
<dbReference type="Proteomes" id="UP000242715">
    <property type="component" value="Unassembled WGS sequence"/>
</dbReference>
<accession>A0A2Z6LK54</accession>
<sequence length="111" mass="12502">MFLKIPVSIFFLNQAFEQVKRSPGTIFSSTGDIDIDKIQNSKSFKLFSSHPKKNIVDQLGKQNKTGREASKEMVEAKLTTIYGKSSLRTSNSSKSFFNLKNINSEDCMKVT</sequence>
<gene>
    <name evidence="1" type="ORF">TSUD_52130</name>
</gene>
<proteinExistence type="predicted"/>
<organism evidence="1 2">
    <name type="scientific">Trifolium subterraneum</name>
    <name type="common">Subterranean clover</name>
    <dbReference type="NCBI Taxonomy" id="3900"/>
    <lineage>
        <taxon>Eukaryota</taxon>
        <taxon>Viridiplantae</taxon>
        <taxon>Streptophyta</taxon>
        <taxon>Embryophyta</taxon>
        <taxon>Tracheophyta</taxon>
        <taxon>Spermatophyta</taxon>
        <taxon>Magnoliopsida</taxon>
        <taxon>eudicotyledons</taxon>
        <taxon>Gunneridae</taxon>
        <taxon>Pentapetalae</taxon>
        <taxon>rosids</taxon>
        <taxon>fabids</taxon>
        <taxon>Fabales</taxon>
        <taxon>Fabaceae</taxon>
        <taxon>Papilionoideae</taxon>
        <taxon>50 kb inversion clade</taxon>
        <taxon>NPAAA clade</taxon>
        <taxon>Hologalegina</taxon>
        <taxon>IRL clade</taxon>
        <taxon>Trifolieae</taxon>
        <taxon>Trifolium</taxon>
    </lineage>
</organism>
<evidence type="ECO:0000313" key="1">
    <source>
        <dbReference type="EMBL" id="GAU18102.1"/>
    </source>
</evidence>